<feature type="region of interest" description="Disordered" evidence="1">
    <location>
        <begin position="1"/>
        <end position="20"/>
    </location>
</feature>
<dbReference type="EMBL" id="CAFBIY010000005">
    <property type="protein sequence ID" value="CAB4846303.1"/>
    <property type="molecule type" value="Genomic_DNA"/>
</dbReference>
<gene>
    <name evidence="2" type="ORF">UFOPK2656_03592</name>
    <name evidence="3" type="ORF">UFOPK3267_00188</name>
</gene>
<sequence length="107" mass="11301">MKRSMNSSHSSWNRDRNCSATFGVSSGFSIRRYTLNSGGSSSIGIDSVDGDDGNVMPLSGESAGCRAEENVASSRATRATASWLVGVQKPPCFELQAIGHCPRSSVN</sequence>
<evidence type="ECO:0000313" key="3">
    <source>
        <dbReference type="EMBL" id="CAB4846303.1"/>
    </source>
</evidence>
<reference evidence="3" key="1">
    <citation type="submission" date="2020-05" db="EMBL/GenBank/DDBJ databases">
        <authorList>
            <person name="Chiriac C."/>
            <person name="Salcher M."/>
            <person name="Ghai R."/>
            <person name="Kavagutti S V."/>
        </authorList>
    </citation>
    <scope>NUCLEOTIDE SEQUENCE</scope>
</reference>
<dbReference type="AlphaFoldDB" id="A0A6J7BQG4"/>
<evidence type="ECO:0000256" key="1">
    <source>
        <dbReference type="SAM" id="MobiDB-lite"/>
    </source>
</evidence>
<organism evidence="3">
    <name type="scientific">freshwater metagenome</name>
    <dbReference type="NCBI Taxonomy" id="449393"/>
    <lineage>
        <taxon>unclassified sequences</taxon>
        <taxon>metagenomes</taxon>
        <taxon>ecological metagenomes</taxon>
    </lineage>
</organism>
<protein>
    <submittedName>
        <fullName evidence="3">Unannotated protein</fullName>
    </submittedName>
</protein>
<feature type="compositionally biased region" description="Polar residues" evidence="1">
    <location>
        <begin position="1"/>
        <end position="11"/>
    </location>
</feature>
<name>A0A6J7BQG4_9ZZZZ</name>
<evidence type="ECO:0000313" key="2">
    <source>
        <dbReference type="EMBL" id="CAB4751960.1"/>
    </source>
</evidence>
<proteinExistence type="predicted"/>
<dbReference type="EMBL" id="CAEZYF010000053">
    <property type="protein sequence ID" value="CAB4751960.1"/>
    <property type="molecule type" value="Genomic_DNA"/>
</dbReference>
<accession>A0A6J7BQG4</accession>